<dbReference type="PANTHER" id="PTHR11938">
    <property type="entry name" value="FAD NADPH DEHYDROGENASE/OXIDOREDUCTASE"/>
    <property type="match status" value="1"/>
</dbReference>
<dbReference type="InterPro" id="IPR029055">
    <property type="entry name" value="Ntn_hydrolases_N"/>
</dbReference>
<evidence type="ECO:0000256" key="5">
    <source>
        <dbReference type="ARBA" id="ARBA00012079"/>
    </source>
</evidence>
<proteinExistence type="inferred from homology"/>
<dbReference type="FunFam" id="3.20.20.70:FF:000031">
    <property type="entry name" value="Glutamate synthase 1 [NADH]"/>
    <property type="match status" value="1"/>
</dbReference>
<dbReference type="CDD" id="cd00982">
    <property type="entry name" value="gltB_C"/>
    <property type="match status" value="1"/>
</dbReference>
<dbReference type="FunFam" id="3.20.20.70:FF:000053">
    <property type="entry name" value="Glutamate synthase large subunit"/>
    <property type="match status" value="1"/>
</dbReference>
<evidence type="ECO:0000256" key="19">
    <source>
        <dbReference type="ARBA" id="ARBA00072108"/>
    </source>
</evidence>
<dbReference type="InterPro" id="IPR006982">
    <property type="entry name" value="Glu_synth_centr_N"/>
</dbReference>
<dbReference type="PROSITE" id="PS51278">
    <property type="entry name" value="GATASE_TYPE_2"/>
    <property type="match status" value="1"/>
</dbReference>
<evidence type="ECO:0000256" key="18">
    <source>
        <dbReference type="ARBA" id="ARBA00048151"/>
    </source>
</evidence>
<dbReference type="Gene3D" id="2.160.20.60">
    <property type="entry name" value="Glutamate synthase, alpha subunit, C-terminal domain"/>
    <property type="match status" value="1"/>
</dbReference>
<dbReference type="Pfam" id="PF01493">
    <property type="entry name" value="GXGXG"/>
    <property type="match status" value="1"/>
</dbReference>
<dbReference type="GO" id="GO:0046872">
    <property type="term" value="F:metal ion binding"/>
    <property type="evidence" value="ECO:0007669"/>
    <property type="project" value="UniProtKB-KW"/>
</dbReference>
<evidence type="ECO:0000313" key="24">
    <source>
        <dbReference type="Proteomes" id="UP000199331"/>
    </source>
</evidence>
<dbReference type="Gene3D" id="3.20.20.70">
    <property type="entry name" value="Aldolase class I"/>
    <property type="match status" value="2"/>
</dbReference>
<keyword evidence="10" id="KW-0274">FAD</keyword>
<evidence type="ECO:0000313" key="23">
    <source>
        <dbReference type="EMBL" id="SFO86407.1"/>
    </source>
</evidence>
<keyword evidence="13" id="KW-0408">Iron</keyword>
<dbReference type="EMBL" id="FOWZ01000001">
    <property type="protein sequence ID" value="SFO86407.1"/>
    <property type="molecule type" value="Genomic_DNA"/>
</dbReference>
<keyword evidence="7" id="KW-0285">Flavoprotein</keyword>
<dbReference type="EC" id="1.4.1.13" evidence="5"/>
<comment type="cofactor">
    <cofactor evidence="3">
        <name>FAD</name>
        <dbReference type="ChEBI" id="CHEBI:57692"/>
    </cofactor>
</comment>
<dbReference type="InterPro" id="IPR013785">
    <property type="entry name" value="Aldolase_TIM"/>
</dbReference>
<keyword evidence="9" id="KW-0479">Metal-binding</keyword>
<reference evidence="24" key="1">
    <citation type="submission" date="2016-10" db="EMBL/GenBank/DDBJ databases">
        <authorList>
            <person name="Varghese N."/>
            <person name="Submissions S."/>
        </authorList>
    </citation>
    <scope>NUCLEOTIDE SEQUENCE [LARGE SCALE GENOMIC DNA]</scope>
    <source>
        <strain evidence="24">CGMCC 1.7715</strain>
    </source>
</reference>
<keyword evidence="15" id="KW-0314">Glutamate biosynthesis</keyword>
<evidence type="ECO:0000256" key="9">
    <source>
        <dbReference type="ARBA" id="ARBA00022723"/>
    </source>
</evidence>
<dbReference type="OrthoDB" id="9758182at2"/>
<dbReference type="InterPro" id="IPR017932">
    <property type="entry name" value="GATase_2_dom"/>
</dbReference>
<dbReference type="GO" id="GO:0051538">
    <property type="term" value="F:3 iron, 4 sulfur cluster binding"/>
    <property type="evidence" value="ECO:0007669"/>
    <property type="project" value="UniProtKB-KW"/>
</dbReference>
<dbReference type="Gene3D" id="3.60.20.10">
    <property type="entry name" value="Glutamine Phosphoribosylpyrophosphate, subunit 1, domain 1"/>
    <property type="match status" value="1"/>
</dbReference>
<evidence type="ECO:0000256" key="17">
    <source>
        <dbReference type="ARBA" id="ARBA00037898"/>
    </source>
</evidence>
<comment type="cofactor">
    <cofactor evidence="2">
        <name>[3Fe-4S] cluster</name>
        <dbReference type="ChEBI" id="CHEBI:21137"/>
    </cofactor>
</comment>
<dbReference type="Proteomes" id="UP000199331">
    <property type="component" value="Unassembled WGS sequence"/>
</dbReference>
<dbReference type="RefSeq" id="WP_090476808.1">
    <property type="nucleotide sequence ID" value="NZ_FOWZ01000001.1"/>
</dbReference>
<sequence>MQVPLSSFPAPQGLYDSANEHDACGVGMVAHIKGEKSHDIITQALTILANLDHRGAVGADPLLGDGAGILIQTPDPLIRKWAKAHGHDLPEEGDYAVAMCFLPQQDEAREFVEKQLERFAEKEGQRVVGWRDVPVTLDGLGKAVIDSMPVIRQCVIARGQNCVDRNAFERKLVVIRKQTLNPLAALEDKHGIPGLSKAYIPSFSSRTVVYKGLLLANQVGTFYDDLRDPDCVSALGLVHQRFSTNTFPSWRLAHPYRFMAHNGEINTVRGNVNWMEARRRTMESELLGADLDKMWPLIPHGQSDTACLDNALELLLTGGYDLAHAMMMLMPEAWAKNELMDPARRAFYEYHAALMEPWDGPAAVCFTDGRQIGACLDRNGLRPARYCTTKDDLVVLASESGVLPFAEEDITRKWRLQPGKMLLIDLEQGRIVEDEELKAGLAAAEPYEAWLEKAQYKLEDLDHIEPDLSEIPQSEIALLNRQQAFGYTQEDIQRFLEPMAAKGEDPIGSMGTDTPIAVLSQKSRLLYDYFKQNFAQVTNPPIDPIREELVMSLLSMIGPRPNLLGRDGGTHKRLEVKQPILTNDDLAKIRSVEVALDGAFRTATIDITWDASTGADGLAMALKEMCWAATEAVLGDANILILSDRGQGPDRIAMPALLATAAVHHQLVRQGLRMQTGLVIETGEAREVHHFCALAGYGAEGINPYLAFETLEDLRARKLPELDAGEVQKNFVKAVGKGILKVMSKMGISTYQSYCGAQIFDAVGLSSDFIDTYFTGTATTIEGIGLAEVAEETVRRHAQAFGDSPLYKGMLDVGGIYQYRIRGEDHAWTPQNIANLQHAVRGSDPKNYEEFAKSVNEQSERLLTIRGLMELKKAERPLDLSEVEPAADIVKRFSTGAMSFGSISHEAHSTLAIAMNRLGGRSNTGEGGEEPERFQPLPNGDSMRSRIKQVASGRFGVTTEYLVNSDDIQIKMAQGAKPGEGGQLPGHKVDKRIGKVRHSTPGVGLISPPPHHDIYSIEDLAQLIHDLKNVQPEARISVKLVSEVGVGTVAAGVSKSKADHLTISGYEGGTGASPLTSLTHAGSPWEIGLAETQQTLLLNDLRSRIAVQVDGGLRTGRDVAIGALLGADEFGFATAPLIAAGCIMMRKCHLNTCPVGVATQDPVLRKRFTGTPEHVINYFFFVAEELRQIMAEMGFRTVEEMVGRVDRVDMRRVRRHWKAHGVDLKRILHEVPLEEGRSLHHTETQDHGLGAAMDVELIKACKPAIESGQAVQISRDIRNVNRTVGTMLSGRIAEAYGHAGLPQDTIRIDLKGVAGQSFGAWLAHGVTMSLTGDANDYVGKGLSGGRIVVRPPEGVSRDPTDNIIVGNTVLYGAIAGEAYFAGVAGERFAVRNSGAVAVVEGTGDHALEYMTGGVVCVLGKTGRNVAAGMSGGIAYIYDPDGAFDALVNHAQVDVLDVTPGDGEGAEKSWGHPQQRAQTVDDAGMGDPLYHDAERLKILVERHHLHTGSARAKALLDDWSNELKNFRKVMPRDYARALKSLEEEREQAAMEAAE</sequence>
<dbReference type="FunFam" id="2.160.20.60:FF:000001">
    <property type="entry name" value="Glutamate synthase, large subunit"/>
    <property type="match status" value="1"/>
</dbReference>
<dbReference type="SUPFAM" id="SSF56235">
    <property type="entry name" value="N-terminal nucleophile aminohydrolases (Ntn hydrolases)"/>
    <property type="match status" value="1"/>
</dbReference>
<evidence type="ECO:0000256" key="11">
    <source>
        <dbReference type="ARBA" id="ARBA00022962"/>
    </source>
</evidence>
<dbReference type="InterPro" id="IPR050711">
    <property type="entry name" value="ET-N_metabolism_enzyme"/>
</dbReference>
<comment type="similarity">
    <text evidence="4">Belongs to the glutamate synthase family.</text>
</comment>
<comment type="cofactor">
    <cofactor evidence="1">
        <name>FMN</name>
        <dbReference type="ChEBI" id="CHEBI:58210"/>
    </cofactor>
</comment>
<dbReference type="STRING" id="604088.SAMN04488060_0388"/>
<evidence type="ECO:0000256" key="15">
    <source>
        <dbReference type="ARBA" id="ARBA00023164"/>
    </source>
</evidence>
<dbReference type="Pfam" id="PF00310">
    <property type="entry name" value="GATase_2"/>
    <property type="match status" value="1"/>
</dbReference>
<evidence type="ECO:0000256" key="1">
    <source>
        <dbReference type="ARBA" id="ARBA00001917"/>
    </source>
</evidence>
<evidence type="ECO:0000256" key="2">
    <source>
        <dbReference type="ARBA" id="ARBA00001927"/>
    </source>
</evidence>
<evidence type="ECO:0000256" key="10">
    <source>
        <dbReference type="ARBA" id="ARBA00022827"/>
    </source>
</evidence>
<evidence type="ECO:0000256" key="13">
    <source>
        <dbReference type="ARBA" id="ARBA00023004"/>
    </source>
</evidence>
<dbReference type="Pfam" id="PF04898">
    <property type="entry name" value="Glu_syn_central"/>
    <property type="match status" value="1"/>
</dbReference>
<dbReference type="PANTHER" id="PTHR11938:SF133">
    <property type="entry name" value="GLUTAMATE SYNTHASE (NADH)"/>
    <property type="match status" value="1"/>
</dbReference>
<gene>
    <name evidence="23" type="ORF">SAMN04488060_0388</name>
</gene>
<dbReference type="SUPFAM" id="SSF51395">
    <property type="entry name" value="FMN-linked oxidoreductases"/>
    <property type="match status" value="1"/>
</dbReference>
<keyword evidence="14" id="KW-0411">Iron-sulfur</keyword>
<evidence type="ECO:0000256" key="8">
    <source>
        <dbReference type="ARBA" id="ARBA00022643"/>
    </source>
</evidence>
<keyword evidence="12" id="KW-0560">Oxidoreductase</keyword>
<protein>
    <recommendedName>
        <fullName evidence="19">Glutamate synthase [NADPH] large chain</fullName>
        <ecNumber evidence="5">1.4.1.13</ecNumber>
    </recommendedName>
    <alternativeName>
        <fullName evidence="20">Glutamate synthase subunit alpha</fullName>
    </alternativeName>
</protein>
<keyword evidence="11" id="KW-0315">Glutamine amidotransferase</keyword>
<keyword evidence="6" id="KW-0028">Amino-acid biosynthesis</keyword>
<evidence type="ECO:0000256" key="12">
    <source>
        <dbReference type="ARBA" id="ARBA00023002"/>
    </source>
</evidence>
<evidence type="ECO:0000256" key="20">
    <source>
        <dbReference type="ARBA" id="ARBA00079921"/>
    </source>
</evidence>
<feature type="region of interest" description="Disordered" evidence="21">
    <location>
        <begin position="920"/>
        <end position="942"/>
    </location>
</feature>
<evidence type="ECO:0000256" key="21">
    <source>
        <dbReference type="SAM" id="MobiDB-lite"/>
    </source>
</evidence>
<dbReference type="GO" id="GO:0006537">
    <property type="term" value="P:glutamate biosynthetic process"/>
    <property type="evidence" value="ECO:0007669"/>
    <property type="project" value="UniProtKB-KW"/>
</dbReference>
<dbReference type="InterPro" id="IPR002932">
    <property type="entry name" value="Glu_synthdom"/>
</dbReference>
<keyword evidence="8" id="KW-0288">FMN</keyword>
<feature type="domain" description="Glutamine amidotransferase type-2" evidence="22">
    <location>
        <begin position="24"/>
        <end position="427"/>
    </location>
</feature>
<evidence type="ECO:0000259" key="22">
    <source>
        <dbReference type="PROSITE" id="PS51278"/>
    </source>
</evidence>
<evidence type="ECO:0000256" key="16">
    <source>
        <dbReference type="ARBA" id="ARBA00023291"/>
    </source>
</evidence>
<evidence type="ECO:0000256" key="7">
    <source>
        <dbReference type="ARBA" id="ARBA00022630"/>
    </source>
</evidence>
<dbReference type="GO" id="GO:0004355">
    <property type="term" value="F:glutamate synthase (NADPH) activity"/>
    <property type="evidence" value="ECO:0007669"/>
    <property type="project" value="UniProtKB-EC"/>
</dbReference>
<dbReference type="CDD" id="cd00713">
    <property type="entry name" value="GltS"/>
    <property type="match status" value="1"/>
</dbReference>
<dbReference type="GO" id="GO:0019676">
    <property type="term" value="P:ammonia assimilation cycle"/>
    <property type="evidence" value="ECO:0007669"/>
    <property type="project" value="TreeGrafter"/>
</dbReference>
<dbReference type="InterPro" id="IPR002489">
    <property type="entry name" value="Glu_synth_asu_C"/>
</dbReference>
<dbReference type="InterPro" id="IPR036485">
    <property type="entry name" value="Glu_synth_asu_C_sf"/>
</dbReference>
<evidence type="ECO:0000256" key="3">
    <source>
        <dbReference type="ARBA" id="ARBA00001974"/>
    </source>
</evidence>
<organism evidence="23 24">
    <name type="scientific">Qipengyuania nanhaisediminis</name>
    <dbReference type="NCBI Taxonomy" id="604088"/>
    <lineage>
        <taxon>Bacteria</taxon>
        <taxon>Pseudomonadati</taxon>
        <taxon>Pseudomonadota</taxon>
        <taxon>Alphaproteobacteria</taxon>
        <taxon>Sphingomonadales</taxon>
        <taxon>Erythrobacteraceae</taxon>
        <taxon>Qipengyuania</taxon>
    </lineage>
</organism>
<comment type="catalytic activity">
    <reaction evidence="18">
        <text>2 L-glutamate + NADP(+) = L-glutamine + 2-oxoglutarate + NADPH + H(+)</text>
        <dbReference type="Rhea" id="RHEA:15501"/>
        <dbReference type="ChEBI" id="CHEBI:15378"/>
        <dbReference type="ChEBI" id="CHEBI:16810"/>
        <dbReference type="ChEBI" id="CHEBI:29985"/>
        <dbReference type="ChEBI" id="CHEBI:57783"/>
        <dbReference type="ChEBI" id="CHEBI:58349"/>
        <dbReference type="ChEBI" id="CHEBI:58359"/>
        <dbReference type="EC" id="1.4.1.13"/>
    </reaction>
</comment>
<dbReference type="FunFam" id="3.60.20.10:FF:000001">
    <property type="entry name" value="Glutamate synthase, large subunit"/>
    <property type="match status" value="1"/>
</dbReference>
<keyword evidence="24" id="KW-1185">Reference proteome</keyword>
<evidence type="ECO:0000256" key="14">
    <source>
        <dbReference type="ARBA" id="ARBA00023014"/>
    </source>
</evidence>
<keyword evidence="16" id="KW-0003">3Fe-4S</keyword>
<evidence type="ECO:0000256" key="6">
    <source>
        <dbReference type="ARBA" id="ARBA00022605"/>
    </source>
</evidence>
<dbReference type="Pfam" id="PF01645">
    <property type="entry name" value="Glu_synthase"/>
    <property type="match status" value="1"/>
</dbReference>
<dbReference type="SUPFAM" id="SSF69336">
    <property type="entry name" value="Alpha subunit of glutamate synthase, C-terminal domain"/>
    <property type="match status" value="1"/>
</dbReference>
<accession>A0A1I5KNB8</accession>
<name>A0A1I5KNB8_9SPHN</name>
<dbReference type="CDD" id="cd02808">
    <property type="entry name" value="GltS_FMN"/>
    <property type="match status" value="1"/>
</dbReference>
<dbReference type="NCBIfam" id="NF008730">
    <property type="entry name" value="PRK11750.1"/>
    <property type="match status" value="1"/>
</dbReference>
<evidence type="ECO:0000256" key="4">
    <source>
        <dbReference type="ARBA" id="ARBA00009716"/>
    </source>
</evidence>
<comment type="pathway">
    <text evidence="17">Amino-acid biosynthesis; L-glutamate biosynthesis via GLT pathway; L-glutamate from 2-oxoglutarate and L-glutamine (NADP(+) route): step 1/1.</text>
</comment>